<dbReference type="EMBL" id="CAWUHD010000003">
    <property type="protein sequence ID" value="CAK7209614.1"/>
    <property type="molecule type" value="Genomic_DNA"/>
</dbReference>
<gene>
    <name evidence="3" type="ORF">SEUCBS140593_000552</name>
</gene>
<protein>
    <recommendedName>
        <fullName evidence="2">Beta-glucuronidase C-terminal domain-containing protein</fullName>
    </recommendedName>
</protein>
<reference evidence="3 4" key="1">
    <citation type="submission" date="2024-01" db="EMBL/GenBank/DDBJ databases">
        <authorList>
            <person name="Allen C."/>
            <person name="Tagirdzhanova G."/>
        </authorList>
    </citation>
    <scope>NUCLEOTIDE SEQUENCE [LARGE SCALE GENOMIC DNA]</scope>
</reference>
<dbReference type="Gene3D" id="3.20.20.80">
    <property type="entry name" value="Glycosidases"/>
    <property type="match status" value="1"/>
</dbReference>
<name>A0ABP0AQR3_9PEZI</name>
<dbReference type="PANTHER" id="PTHR36183">
    <property type="entry name" value="BETA-GLUCURONIDASE"/>
    <property type="match status" value="1"/>
</dbReference>
<comment type="caution">
    <text evidence="3">The sequence shown here is derived from an EMBL/GenBank/DDBJ whole genome shotgun (WGS) entry which is preliminary data.</text>
</comment>
<evidence type="ECO:0000313" key="4">
    <source>
        <dbReference type="Proteomes" id="UP001642482"/>
    </source>
</evidence>
<keyword evidence="1" id="KW-0732">Signal</keyword>
<dbReference type="InterPro" id="IPR017853">
    <property type="entry name" value="GH"/>
</dbReference>
<organism evidence="3 4">
    <name type="scientific">Sporothrix eucalyptigena</name>
    <dbReference type="NCBI Taxonomy" id="1812306"/>
    <lineage>
        <taxon>Eukaryota</taxon>
        <taxon>Fungi</taxon>
        <taxon>Dikarya</taxon>
        <taxon>Ascomycota</taxon>
        <taxon>Pezizomycotina</taxon>
        <taxon>Sordariomycetes</taxon>
        <taxon>Sordariomycetidae</taxon>
        <taxon>Ophiostomatales</taxon>
        <taxon>Ophiostomataceae</taxon>
        <taxon>Sporothrix</taxon>
    </lineage>
</organism>
<proteinExistence type="predicted"/>
<evidence type="ECO:0000256" key="1">
    <source>
        <dbReference type="SAM" id="SignalP"/>
    </source>
</evidence>
<dbReference type="PANTHER" id="PTHR36183:SF2">
    <property type="entry name" value="BETA-GLUCURONIDASE C-TERMINAL DOMAIN-CONTAINING PROTEIN"/>
    <property type="match status" value="1"/>
</dbReference>
<dbReference type="InterPro" id="IPR031728">
    <property type="entry name" value="GlcAase_C"/>
</dbReference>
<dbReference type="InterPro" id="IPR052974">
    <property type="entry name" value="GH79_Enzymes"/>
</dbReference>
<keyword evidence="4" id="KW-1185">Reference proteome</keyword>
<evidence type="ECO:0000259" key="2">
    <source>
        <dbReference type="Pfam" id="PF16862"/>
    </source>
</evidence>
<feature type="domain" description="Beta-glucuronidase C-terminal" evidence="2">
    <location>
        <begin position="464"/>
        <end position="594"/>
    </location>
</feature>
<evidence type="ECO:0000313" key="3">
    <source>
        <dbReference type="EMBL" id="CAK7209614.1"/>
    </source>
</evidence>
<accession>A0ABP0AQR3</accession>
<dbReference type="Pfam" id="PF16862">
    <property type="entry name" value="Glyco_hydro_79C"/>
    <property type="match status" value="1"/>
</dbReference>
<dbReference type="Proteomes" id="UP001642482">
    <property type="component" value="Unassembled WGS sequence"/>
</dbReference>
<dbReference type="InterPro" id="IPR013780">
    <property type="entry name" value="Glyco_hydro_b"/>
</dbReference>
<feature type="chain" id="PRO_5045391753" description="Beta-glucuronidase C-terminal domain-containing protein" evidence="1">
    <location>
        <begin position="17"/>
        <end position="597"/>
    </location>
</feature>
<sequence>MKTAISTLALTASASASVYQLSASVPASAGATLLDAFVSYSIEFSSFPDFSGNKSVPNTFSDALLSNLGDLMGTKPYIRVGGNTQDYALYNASLPCAINGTYNLSRSADYPTTLYIGPSFFEGYSTLHGVRFSHGFNLALATTTAGWQTLLDTVPLVCEALKPETRNNGTVKGDNSNGTFTRGKFHGHRRLYTLEYGNEPDLLSTSAQGPTRPAQWNESTYVAQWLNGTRQIRQLIQQHCPDLVREDHSRANSSSSTSPKPSLIADYAGFMAPSFAGTNNHLKALATWKAGLDTDGDIALFSSHNYISGASSPGVTLQGTLMNHSNTVRSVSAHIAEYKSIFGSDDNKDTATNASLRPRHIFGEANSLYNEGKPGLSNAFGAALWGVDFLMYSAAAGISRVHMHQGTNYRYASWQPVETELATRGTKPPYYGNIAVAAVLGNTRRHNVSVAALSRPGDSETDSAYAVYVDGRLARVLVLNLRGYNTTVAGIGLGEAAPASIPVRPSQSYTFAVPTLAMNETVAVSSNTTSNILVQRLLANGSDAITGITWDGWSYNLELAGGKPVRLANVTTGEHLAVQNGQVTVSVPDSSAALLHF</sequence>
<dbReference type="Gene3D" id="2.60.40.1180">
    <property type="entry name" value="Golgi alpha-mannosidase II"/>
    <property type="match status" value="1"/>
</dbReference>
<feature type="signal peptide" evidence="1">
    <location>
        <begin position="1"/>
        <end position="16"/>
    </location>
</feature>
<dbReference type="SUPFAM" id="SSF51445">
    <property type="entry name" value="(Trans)glycosidases"/>
    <property type="match status" value="1"/>
</dbReference>